<gene>
    <name evidence="3" type="ORF">METZ01_LOCUS152510</name>
</gene>
<evidence type="ECO:0000259" key="2">
    <source>
        <dbReference type="Pfam" id="PF00496"/>
    </source>
</evidence>
<dbReference type="EMBL" id="UINC01024957">
    <property type="protein sequence ID" value="SVA99656.1"/>
    <property type="molecule type" value="Genomic_DNA"/>
</dbReference>
<name>A0A382ADQ6_9ZZZZ</name>
<proteinExistence type="predicted"/>
<dbReference type="GO" id="GO:1904680">
    <property type="term" value="F:peptide transmembrane transporter activity"/>
    <property type="evidence" value="ECO:0007669"/>
    <property type="project" value="TreeGrafter"/>
</dbReference>
<accession>A0A382ADQ6</accession>
<evidence type="ECO:0000313" key="3">
    <source>
        <dbReference type="EMBL" id="SVA99656.1"/>
    </source>
</evidence>
<dbReference type="PANTHER" id="PTHR30290:SF64">
    <property type="entry name" value="ABC TRANSPORTER PERIPLASMIC BINDING PROTEIN"/>
    <property type="match status" value="1"/>
</dbReference>
<dbReference type="SUPFAM" id="SSF53850">
    <property type="entry name" value="Periplasmic binding protein-like II"/>
    <property type="match status" value="1"/>
</dbReference>
<dbReference type="GO" id="GO:0043190">
    <property type="term" value="C:ATP-binding cassette (ABC) transporter complex"/>
    <property type="evidence" value="ECO:0007669"/>
    <property type="project" value="InterPro"/>
</dbReference>
<dbReference type="Gene3D" id="3.10.105.10">
    <property type="entry name" value="Dipeptide-binding Protein, Domain 3"/>
    <property type="match status" value="1"/>
</dbReference>
<dbReference type="InterPro" id="IPR000914">
    <property type="entry name" value="SBP_5_dom"/>
</dbReference>
<dbReference type="InterPro" id="IPR039424">
    <property type="entry name" value="SBP_5"/>
</dbReference>
<organism evidence="3">
    <name type="scientific">marine metagenome</name>
    <dbReference type="NCBI Taxonomy" id="408172"/>
    <lineage>
        <taxon>unclassified sequences</taxon>
        <taxon>metagenomes</taxon>
        <taxon>ecological metagenomes</taxon>
    </lineage>
</organism>
<dbReference type="InterPro" id="IPR030678">
    <property type="entry name" value="Peptide/Ni-bd"/>
</dbReference>
<keyword evidence="1" id="KW-0732">Signal</keyword>
<dbReference type="CDD" id="cd08497">
    <property type="entry name" value="MbnE-like"/>
    <property type="match status" value="1"/>
</dbReference>
<protein>
    <recommendedName>
        <fullName evidence="2">Solute-binding protein family 5 domain-containing protein</fullName>
    </recommendedName>
</protein>
<dbReference type="GO" id="GO:0015833">
    <property type="term" value="P:peptide transport"/>
    <property type="evidence" value="ECO:0007669"/>
    <property type="project" value="TreeGrafter"/>
</dbReference>
<dbReference type="GO" id="GO:0030288">
    <property type="term" value="C:outer membrane-bounded periplasmic space"/>
    <property type="evidence" value="ECO:0007669"/>
    <property type="project" value="TreeGrafter"/>
</dbReference>
<dbReference type="PANTHER" id="PTHR30290">
    <property type="entry name" value="PERIPLASMIC BINDING COMPONENT OF ABC TRANSPORTER"/>
    <property type="match status" value="1"/>
</dbReference>
<sequence length="634" mass="72394">MTKNQIKISCLKQLICLVLSIAYVCLFFSSVFANSLNGLSLYGPEYLKYKKGQHYEYSNPKAPNGGHLVLADFGAFTKLNPASLKGVPAPGIANLIFQTPMDSSADDFEPFSQYGSLVEKVELADNRMTMIYHINKDAKFSDGHPVTADDFVFSFNLLKDPEYHPISKQYFKDIKSVTKINTHKVKYTFSIYNQELPLITGQMTIFPKHIYGVKNKSFGSDFDEIAVGSGPYKVKSFEFGKHITFEKNKNWWGKNLGINKGRYNFDEVTWKIYLDPVAMREGFKGGDFDAHMVNSSRDWALDFKGDFVKKKYYIRGTFPHTRVAGMQGFVMNQRNEIFLSRKVRAAVAMVFDFQWSNKNLFYGQYTRNECYFDNNPEMKASGLPNKEVKSILLKLREKHGASFVPKTTLTKPVGAPGQGQSLDNNIKIANALLDSAGWKVEADGIRSKNGKRMVIKLVLSSPLFQRIIEPYKNNLKKIGLSLDVKVVQIAKYEEILRNFNFDMVVANYPQSRSPGNEQRSMWSSEAESTAGSRNYMGIKNPAIDELIDRIVEAKSRKELINSIQAMDRILTHQFYIVPNWYIPYDRIVYWNKFSRPKINPSQSIIINNILEWWWFDESKATALKKARASGSALQ</sequence>
<dbReference type="Gene3D" id="3.40.190.10">
    <property type="entry name" value="Periplasmic binding protein-like II"/>
    <property type="match status" value="1"/>
</dbReference>
<dbReference type="Pfam" id="PF00496">
    <property type="entry name" value="SBP_bac_5"/>
    <property type="match status" value="1"/>
</dbReference>
<feature type="domain" description="Solute-binding protein family 5" evidence="2">
    <location>
        <begin position="116"/>
        <end position="527"/>
    </location>
</feature>
<dbReference type="GO" id="GO:0042884">
    <property type="term" value="P:microcin transport"/>
    <property type="evidence" value="ECO:0007669"/>
    <property type="project" value="TreeGrafter"/>
</dbReference>
<dbReference type="PIRSF" id="PIRSF002741">
    <property type="entry name" value="MppA"/>
    <property type="match status" value="1"/>
</dbReference>
<evidence type="ECO:0000256" key="1">
    <source>
        <dbReference type="ARBA" id="ARBA00022729"/>
    </source>
</evidence>
<reference evidence="3" key="1">
    <citation type="submission" date="2018-05" db="EMBL/GenBank/DDBJ databases">
        <authorList>
            <person name="Lanie J.A."/>
            <person name="Ng W.-L."/>
            <person name="Kazmierczak K.M."/>
            <person name="Andrzejewski T.M."/>
            <person name="Davidsen T.M."/>
            <person name="Wayne K.J."/>
            <person name="Tettelin H."/>
            <person name="Glass J.I."/>
            <person name="Rusch D."/>
            <person name="Podicherti R."/>
            <person name="Tsui H.-C.T."/>
            <person name="Winkler M.E."/>
        </authorList>
    </citation>
    <scope>NUCLEOTIDE SEQUENCE</scope>
</reference>
<dbReference type="AlphaFoldDB" id="A0A382ADQ6"/>